<dbReference type="GO" id="GO:0046872">
    <property type="term" value="F:metal ion binding"/>
    <property type="evidence" value="ECO:0007669"/>
    <property type="project" value="UniProtKB-KW"/>
</dbReference>
<feature type="binding site" evidence="3">
    <location>
        <position position="244"/>
    </location>
    <ligand>
        <name>Mn(2+)</name>
        <dbReference type="ChEBI" id="CHEBI:29035"/>
        <label>1</label>
    </ligand>
</feature>
<comment type="similarity">
    <text evidence="4">Belongs to the arginase family.</text>
</comment>
<dbReference type="InterPro" id="IPR023696">
    <property type="entry name" value="Ureohydrolase_dom_sf"/>
</dbReference>
<accession>A0A0N7MW51</accession>
<dbReference type="PROSITE" id="PS51409">
    <property type="entry name" value="ARGINASE_2"/>
    <property type="match status" value="1"/>
</dbReference>
<reference evidence="6" key="1">
    <citation type="submission" date="2015-11" db="EMBL/GenBank/DDBJ databases">
        <authorList>
            <person name="Varghese N."/>
        </authorList>
    </citation>
    <scope>NUCLEOTIDE SEQUENCE [LARGE SCALE GENOMIC DNA]</scope>
    <source>
        <strain evidence="6">JGI-23</strain>
    </source>
</reference>
<feature type="binding site" evidence="3">
    <location>
        <position position="155"/>
    </location>
    <ligand>
        <name>Mn(2+)</name>
        <dbReference type="ChEBI" id="CHEBI:29035"/>
        <label>1</label>
    </ligand>
</feature>
<evidence type="ECO:0000313" key="6">
    <source>
        <dbReference type="Proteomes" id="UP000199197"/>
    </source>
</evidence>
<feature type="binding site" evidence="3">
    <location>
        <position position="157"/>
    </location>
    <ligand>
        <name>Mn(2+)</name>
        <dbReference type="ChEBI" id="CHEBI:29035"/>
        <label>1</label>
    </ligand>
</feature>
<dbReference type="GO" id="GO:0033389">
    <property type="term" value="P:putrescine biosynthetic process from arginine, via agmatine"/>
    <property type="evidence" value="ECO:0007669"/>
    <property type="project" value="TreeGrafter"/>
</dbReference>
<evidence type="ECO:0000256" key="2">
    <source>
        <dbReference type="ARBA" id="ARBA00022801"/>
    </source>
</evidence>
<dbReference type="OrthoDB" id="931936at2"/>
<dbReference type="RefSeq" id="WP_092347499.1">
    <property type="nucleotide sequence ID" value="NZ_CZVW01000003.1"/>
</dbReference>
<sequence>MEIFEFLNPPDESLFYSRGDEDDPRMGDIVLRDKKDFKEIDVVLLGVPQDEGVKRNKGRPGARKAPDEVRRYFYRLTPFNFKFKNQITRLKIFDLGNLKINGTLEEIHERLSFIVDELIKNGILPIVIGGGHDIAFADYLGFAKNFEKRAVLNIDSHLDVRNSKPCNSGTPFRQILESESKPDKLVEIGIQNFVNSYHHYEYAIKKGVKIFTLDDVKNSGLDSILVQVHHELKDYPLHLSFDVDSVRNSDAPGVSATYPDGLKVEDVLRIALYCGLNLNVKILDIAEFNPEFDIDGKTARLVSFFILNFLTGIANSRG</sequence>
<dbReference type="Pfam" id="PF00491">
    <property type="entry name" value="Arginase"/>
    <property type="match status" value="1"/>
</dbReference>
<keyword evidence="6" id="KW-1185">Reference proteome</keyword>
<keyword evidence="2" id="KW-0378">Hydrolase</keyword>
<feature type="binding site" evidence="3">
    <location>
        <position position="159"/>
    </location>
    <ligand>
        <name>Mn(2+)</name>
        <dbReference type="ChEBI" id="CHEBI:29035"/>
        <label>1</label>
    </ligand>
</feature>
<feature type="binding site" evidence="3">
    <location>
        <position position="242"/>
    </location>
    <ligand>
        <name>Mn(2+)</name>
        <dbReference type="ChEBI" id="CHEBI:29035"/>
        <label>1</label>
    </ligand>
</feature>
<keyword evidence="3" id="KW-0464">Manganese</keyword>
<evidence type="ECO:0000256" key="3">
    <source>
        <dbReference type="PIRSR" id="PIRSR036979-1"/>
    </source>
</evidence>
<name>A0A0N7MW51_9BACT</name>
<evidence type="ECO:0000256" key="1">
    <source>
        <dbReference type="ARBA" id="ARBA00022723"/>
    </source>
</evidence>
<comment type="cofactor">
    <cofactor evidence="3">
        <name>Mn(2+)</name>
        <dbReference type="ChEBI" id="CHEBI:29035"/>
    </cofactor>
    <text evidence="3">Binds 2 manganese ions per subunit.</text>
</comment>
<dbReference type="GO" id="GO:0008783">
    <property type="term" value="F:agmatinase activity"/>
    <property type="evidence" value="ECO:0007669"/>
    <property type="project" value="TreeGrafter"/>
</dbReference>
<keyword evidence="1 3" id="KW-0479">Metal-binding</keyword>
<dbReference type="CDD" id="cd09988">
    <property type="entry name" value="Formimidoylglutamase"/>
    <property type="match status" value="1"/>
</dbReference>
<gene>
    <name evidence="5" type="ORF">JGI23_00334</name>
</gene>
<dbReference type="PANTHER" id="PTHR11358">
    <property type="entry name" value="ARGINASE/AGMATINASE"/>
    <property type="match status" value="1"/>
</dbReference>
<protein>
    <submittedName>
        <fullName evidence="5">Formiminoglutamase</fullName>
    </submittedName>
</protein>
<dbReference type="SUPFAM" id="SSF52768">
    <property type="entry name" value="Arginase/deacetylase"/>
    <property type="match status" value="1"/>
</dbReference>
<dbReference type="InterPro" id="IPR006035">
    <property type="entry name" value="Ureohydrolase"/>
</dbReference>
<proteinExistence type="inferred from homology"/>
<evidence type="ECO:0000313" key="5">
    <source>
        <dbReference type="EMBL" id="CUS97667.1"/>
    </source>
</evidence>
<dbReference type="EMBL" id="CZVW01000003">
    <property type="protein sequence ID" value="CUS97667.1"/>
    <property type="molecule type" value="Genomic_DNA"/>
</dbReference>
<dbReference type="Proteomes" id="UP000199197">
    <property type="component" value="Unassembled WGS sequence"/>
</dbReference>
<feature type="binding site" evidence="3">
    <location>
        <position position="132"/>
    </location>
    <ligand>
        <name>Mn(2+)</name>
        <dbReference type="ChEBI" id="CHEBI:29035"/>
        <label>1</label>
    </ligand>
</feature>
<dbReference type="AlphaFoldDB" id="A0A0N7MW51"/>
<organism evidence="5 6">
    <name type="scientific">Candidatus Chryseopegocella kryptomonas</name>
    <dbReference type="NCBI Taxonomy" id="1633643"/>
    <lineage>
        <taxon>Bacteria</taxon>
        <taxon>Pseudomonadati</taxon>
        <taxon>Candidatus Kryptoniota</taxon>
        <taxon>Candidatus Chryseopegocella</taxon>
    </lineage>
</organism>
<evidence type="ECO:0000256" key="4">
    <source>
        <dbReference type="PROSITE-ProRule" id="PRU00742"/>
    </source>
</evidence>
<dbReference type="PANTHER" id="PTHR11358:SF26">
    <property type="entry name" value="GUANIDINO ACID HYDROLASE, MITOCHONDRIAL"/>
    <property type="match status" value="1"/>
</dbReference>
<dbReference type="PIRSF" id="PIRSF036979">
    <property type="entry name" value="Arginase"/>
    <property type="match status" value="1"/>
</dbReference>
<dbReference type="Gene3D" id="3.40.800.10">
    <property type="entry name" value="Ureohydrolase domain"/>
    <property type="match status" value="1"/>
</dbReference>